<evidence type="ECO:0000256" key="22">
    <source>
        <dbReference type="SAM" id="Coils"/>
    </source>
</evidence>
<keyword evidence="25" id="KW-1185">Reference proteome</keyword>
<dbReference type="Pfam" id="PF00536">
    <property type="entry name" value="SAM_1"/>
    <property type="match status" value="2"/>
</dbReference>
<dbReference type="Gene3D" id="1.20.58.390">
    <property type="entry name" value="Neurotransmitter-gated ion-channel transmembrane domain"/>
    <property type="match status" value="1"/>
</dbReference>
<keyword evidence="11" id="KW-0732">Signal</keyword>
<evidence type="ECO:0000256" key="10">
    <source>
        <dbReference type="ARBA" id="ARBA00022723"/>
    </source>
</evidence>
<feature type="domain" description="SAM" evidence="24">
    <location>
        <begin position="928"/>
        <end position="994"/>
    </location>
</feature>
<dbReference type="GO" id="GO:0050808">
    <property type="term" value="P:synapse organization"/>
    <property type="evidence" value="ECO:0007669"/>
    <property type="project" value="TreeGrafter"/>
</dbReference>
<keyword evidence="19 21" id="KW-0472">Membrane</keyword>
<sequence>MAEINWNGMCEVMPTISEDSTDRIIPDLTEDDSGNQESKIEKLMVNMLDQRDKLMEQLHKAKGEIEELHETVQESEKEKDSLRRQLDMHLQHMPPDIPTLTKELAVLREQVLEKDEEIVELKAERNNTRLLLEHLECLVSRHERSLRMTVMKRQAQSPASVSSEVEVLKALKSLFEHHKALDEKVRERLRVAMERVTTLEEELSFKNQENINLKSQLQKSQNEEAEIKRGFSNDGNNKQNSSQIYENSMLKMEMQDQIERMKNDMNTAIKQSNDLAQRNADLEKELAEAQKQFCKNEEQTKKIQNDLQELHAQREEQEAKIVSLENRFLTAQRETSCLRDINDKLEQQLANKDATVRLNEEKVHSLQERLELAEKQLAQSLKKAESLPSVEAELQQRMEALSAAEKKHLSAEERVSRLEKQISERSSDLERSVQREKMNEEHNQRLSITVDKLLSESNDRLQLHLKERMQALDEKNRLTQMLENTKRICDQAQRAKERLYRDNENLRKEIESLRNQLYSIRTTQFYNRLNGNGIQYFSPSSTTSIYKNETNPEKGYTDKTFSGIMRAKKGRAQALESDPSKIQTLNEGDWDRLQQAHVLANVQQAFSNSSSVADITGISTSLPHTTSKNNAFKQSSNIDLLGNDTIDQPIKQHDTQTLAAILQERLDEINTEIRMIQQEKTNADMAVERLEQQTWAEVNGLPSGRSVSDEILLNQNSLHSTPRGSPNRMFNVQKYNTLPINTTYSNNLRRTLPHETYSNMNITSIPLDDFELQDHYRNLHHTNCFSPRDEIYRNEEQNISGRNLSSPSMFNSNDMSLNSTVQQKLKKKSMSTSGFKSLGRIFGSKKSKSQNYFKGYTESGSYSDSEASSLYEENVASNNHFNFSSEKSLPNLSSHRTPSVPSEFDRRKRKKNELLEEAMKARTPFALWNGPTVVAWLELWVGMPAWYVAACRANVKSGAIMSALSDQEIQREIGISNPLHRLKLRLAIQEMVSLTSPSAPKNTRTSLAFGEMNHEWIGNEWLPMLGLSKYRGAFMECLLDARMLEHLSKRDLRVHLKMVDSFHRTSLQYGIICLKQINYERKVLYDRQKACENVNKDVMVWSNERIIRWIEEIGLGCYANNLRDTGVHGALIALDETFDVQSLVLALQISPQDEHSKQILEHEFNKLIMEFRPSQFRKGDKINDSNAGNNQTSGMDESKYGMYPYVWLRDSSHDSNTYTISSAMTARNLTMKTFDVNVIPEKIWLDKNENSLKIIWPGNIESKYNSEWLKIRNLIDPDVKKRRKQVYLDTVEKWDAEKMKNSFKKFNHFDVMEKDEMLHDFLEAICVDGIAVLKNGPKNDMDVVSKIGQRIGFIQRTHFGNVFEVSLKNDASNMAYASNNELPFHTDFPSLSFPPQLQMLHMLCKSKEGGDNLFVDGFKVAEVLKNIDAESYDILTKYDIEFIEEGYDIHEIDGKKVKFDYNMMAKHKTIQLNDKKEVVKIQFGNAMRSYFYDVDNIDIVQKIFTALKKFTDICYDPKYILKLSLENGDTVLWANTRLLHTRTAFISYSNQPRTIMGCYFEWNYLKSRIRQIRNKLKHAKSELISYLKLYIFYVLVKMKIDNNIKTVDDIDPYSIVNFNITIGKQTLFSMVINKRTIFSRRTTNYKAWREQMVICELLVDNNYKKAERPNGMTPYNMTVGPVLVKTSMWIESISAVSEKNMEFVAQFRFQQRWYDERLEFMRQNGFRKNDALSIERDQILWQPDTFFQNERNGWYHTLDQENKYLKVKPDGLITYNRRLTLILACNMHLKKYPMDKQKCLIDFASYAYTTEDIIYEWDNNGVTISQTANGALPNFEIESFEMASCDSITNTGTYSCLRVVITLNRVFSFFLLQLYIPSAMLVGVSWVSYWIDWKSTAARVPLAIVTLLTMITQSHAINSNLPPVSYAKAIDVWIGACVVFIFASLIEYAVVNYMGILDEHRQIRKIASNHTRLTSVVDTNRIINKKKDENRINIFNESSYEKQTLKKHKTTSFIRDRRRTIFNDTSIYQDESFNIDNQTGANKYYIESEDVDYSMQKLPDLVYIGQRKKVELVKWCNLLSSRKRAERIDIIARLVVPIAFLLFNIVYWNFYLNDITIQSFNGIKSKNKTG</sequence>
<dbReference type="GO" id="GO:0005737">
    <property type="term" value="C:cytoplasm"/>
    <property type="evidence" value="ECO:0007669"/>
    <property type="project" value="UniProtKB-ARBA"/>
</dbReference>
<reference evidence="26" key="1">
    <citation type="submission" date="2024-02" db="UniProtKB">
        <authorList>
            <consortium name="WormBaseParasite"/>
        </authorList>
    </citation>
    <scope>IDENTIFICATION</scope>
</reference>
<dbReference type="GO" id="GO:0004888">
    <property type="term" value="F:transmembrane signaling receptor activity"/>
    <property type="evidence" value="ECO:0007669"/>
    <property type="project" value="InterPro"/>
</dbReference>
<evidence type="ECO:0000256" key="1">
    <source>
        <dbReference type="ARBA" id="ARBA00001954"/>
    </source>
</evidence>
<dbReference type="FunFam" id="2.70.170.10:FF:000045">
    <property type="entry name" value="Predicted protein"/>
    <property type="match status" value="1"/>
</dbReference>
<accession>A0AAF5DR03</accession>
<evidence type="ECO:0000256" key="18">
    <source>
        <dbReference type="ARBA" id="ARBA00023065"/>
    </source>
</evidence>
<keyword evidence="9 21" id="KW-0812">Transmembrane</keyword>
<dbReference type="AlphaFoldDB" id="A0AAF5DR03"/>
<dbReference type="InterPro" id="IPR036719">
    <property type="entry name" value="Neuro-gated_channel_TM_sf"/>
</dbReference>
<feature type="domain" description="SAM" evidence="24">
    <location>
        <begin position="1101"/>
        <end position="1170"/>
    </location>
</feature>
<feature type="region of interest" description="Disordered" evidence="23">
    <location>
        <begin position="418"/>
        <end position="441"/>
    </location>
</feature>
<dbReference type="InterPro" id="IPR037622">
    <property type="entry name" value="LIP-1_SAM_3"/>
</dbReference>
<keyword evidence="18 21" id="KW-0406">Ion transport</keyword>
<comment type="cofactor">
    <cofactor evidence="1">
        <name>Fe(2+)</name>
        <dbReference type="ChEBI" id="CHEBI:29033"/>
    </cofactor>
</comment>
<dbReference type="Proteomes" id="UP000035681">
    <property type="component" value="Unplaced"/>
</dbReference>
<feature type="region of interest" description="Disordered" evidence="23">
    <location>
        <begin position="800"/>
        <end position="832"/>
    </location>
</feature>
<name>A0AAF5DR03_STRER</name>
<comment type="subcellular location">
    <subcellularLocation>
        <location evidence="3">Cell membrane</location>
    </subcellularLocation>
    <subcellularLocation>
        <location evidence="2">Membrane</location>
        <topology evidence="2">Multi-pass membrane protein</topology>
    </subcellularLocation>
</comment>
<keyword evidence="16" id="KW-0408">Iron</keyword>
<dbReference type="GO" id="GO:0048786">
    <property type="term" value="C:presynaptic active zone"/>
    <property type="evidence" value="ECO:0007669"/>
    <property type="project" value="TreeGrafter"/>
</dbReference>
<dbReference type="CDD" id="cd19062">
    <property type="entry name" value="LGIC_TM_GluCl"/>
    <property type="match status" value="1"/>
</dbReference>
<comment type="similarity">
    <text evidence="5">Belongs to the liprin family. Liprin-alpha subfamily.</text>
</comment>
<dbReference type="InterPro" id="IPR013761">
    <property type="entry name" value="SAM/pointed_sf"/>
</dbReference>
<feature type="transmembrane region" description="Helical" evidence="21">
    <location>
        <begin position="2090"/>
        <end position="2110"/>
    </location>
</feature>
<dbReference type="SUPFAM" id="SSF90112">
    <property type="entry name" value="Neurotransmitter-gated ion-channel transmembrane pore"/>
    <property type="match status" value="1"/>
</dbReference>
<evidence type="ECO:0000256" key="23">
    <source>
        <dbReference type="SAM" id="MobiDB-lite"/>
    </source>
</evidence>
<evidence type="ECO:0000256" key="4">
    <source>
        <dbReference type="ARBA" id="ARBA00005022"/>
    </source>
</evidence>
<evidence type="ECO:0000256" key="12">
    <source>
        <dbReference type="ARBA" id="ARBA00022737"/>
    </source>
</evidence>
<proteinExistence type="inferred from homology"/>
<evidence type="ECO:0000256" key="21">
    <source>
        <dbReference type="RuleBase" id="RU000687"/>
    </source>
</evidence>
<keyword evidence="12" id="KW-0677">Repeat</keyword>
<dbReference type="InterPro" id="IPR042098">
    <property type="entry name" value="TauD-like_sf"/>
</dbReference>
<dbReference type="Gene3D" id="1.10.150.50">
    <property type="entry name" value="Transcription Factor, Ets-1"/>
    <property type="match status" value="3"/>
</dbReference>
<keyword evidence="14 21" id="KW-1133">Transmembrane helix</keyword>
<dbReference type="Gene3D" id="3.60.130.10">
    <property type="entry name" value="Clavaminate synthase-like"/>
    <property type="match status" value="1"/>
</dbReference>
<dbReference type="PRINTS" id="PR00252">
    <property type="entry name" value="NRIONCHANNEL"/>
</dbReference>
<protein>
    <submittedName>
        <fullName evidence="26">Ig-like domain-containing protein</fullName>
    </submittedName>
</protein>
<dbReference type="SMART" id="SM00454">
    <property type="entry name" value="SAM"/>
    <property type="match status" value="3"/>
</dbReference>
<evidence type="ECO:0000256" key="7">
    <source>
        <dbReference type="ARBA" id="ARBA00022448"/>
    </source>
</evidence>
<keyword evidence="15" id="KW-0560">Oxidoreductase</keyword>
<dbReference type="InterPro" id="IPR038050">
    <property type="entry name" value="Neuro_actylchol_rec"/>
</dbReference>
<evidence type="ECO:0000256" key="8">
    <source>
        <dbReference type="ARBA" id="ARBA00022475"/>
    </source>
</evidence>
<dbReference type="InterPro" id="IPR037620">
    <property type="entry name" value="LIP-1_SAM_1"/>
</dbReference>
<dbReference type="InterPro" id="IPR006202">
    <property type="entry name" value="Neur_chan_lig-bd"/>
</dbReference>
<organism evidence="25 26">
    <name type="scientific">Strongyloides stercoralis</name>
    <name type="common">Threadworm</name>
    <dbReference type="NCBI Taxonomy" id="6248"/>
    <lineage>
        <taxon>Eukaryota</taxon>
        <taxon>Metazoa</taxon>
        <taxon>Ecdysozoa</taxon>
        <taxon>Nematoda</taxon>
        <taxon>Chromadorea</taxon>
        <taxon>Rhabditida</taxon>
        <taxon>Tylenchina</taxon>
        <taxon>Panagrolaimomorpha</taxon>
        <taxon>Strongyloidoidea</taxon>
        <taxon>Strongyloididae</taxon>
        <taxon>Strongyloides</taxon>
    </lineage>
</organism>
<dbReference type="InterPro" id="IPR038492">
    <property type="entry name" value="GBBH-like_N_sf"/>
</dbReference>
<keyword evidence="8" id="KW-1003">Cell membrane</keyword>
<dbReference type="WBParaSite" id="TCONS_00016827.p1">
    <property type="protein sequence ID" value="TCONS_00016827.p1"/>
    <property type="gene ID" value="XLOC_011482"/>
</dbReference>
<dbReference type="InterPro" id="IPR044721">
    <property type="entry name" value="GluCl_TM"/>
</dbReference>
<dbReference type="Pfam" id="PF07647">
    <property type="entry name" value="SAM_2"/>
    <property type="match status" value="1"/>
</dbReference>
<evidence type="ECO:0000256" key="17">
    <source>
        <dbReference type="ARBA" id="ARBA00023054"/>
    </source>
</evidence>
<dbReference type="GO" id="GO:0046872">
    <property type="term" value="F:metal ion binding"/>
    <property type="evidence" value="ECO:0007669"/>
    <property type="project" value="UniProtKB-KW"/>
</dbReference>
<feature type="transmembrane region" description="Helical" evidence="21">
    <location>
        <begin position="1866"/>
        <end position="1891"/>
    </location>
</feature>
<dbReference type="CDD" id="cd09565">
    <property type="entry name" value="SAM_liprin-alpha1_2_3_4_repeat2"/>
    <property type="match status" value="1"/>
</dbReference>
<evidence type="ECO:0000256" key="2">
    <source>
        <dbReference type="ARBA" id="ARBA00004141"/>
    </source>
</evidence>
<keyword evidence="7 21" id="KW-0813">Transport</keyword>
<dbReference type="Pfam" id="PF02931">
    <property type="entry name" value="Neur_chan_LBD"/>
    <property type="match status" value="1"/>
</dbReference>
<dbReference type="InterPro" id="IPR029515">
    <property type="entry name" value="Liprin"/>
</dbReference>
<dbReference type="GO" id="GO:0045329">
    <property type="term" value="P:carnitine biosynthetic process"/>
    <property type="evidence" value="ECO:0007669"/>
    <property type="project" value="UniProtKB-KW"/>
</dbReference>
<keyword evidence="17 22" id="KW-0175">Coiled coil</keyword>
<feature type="coiled-coil region" evidence="22">
    <location>
        <begin position="44"/>
        <end position="138"/>
    </location>
</feature>
<dbReference type="Pfam" id="PF25526">
    <property type="entry name" value="LIP-1"/>
    <property type="match status" value="1"/>
</dbReference>
<feature type="region of interest" description="Disordered" evidence="23">
    <location>
        <begin position="886"/>
        <end position="908"/>
    </location>
</feature>
<feature type="transmembrane region" description="Helical" evidence="21">
    <location>
        <begin position="1898"/>
        <end position="1917"/>
    </location>
</feature>
<dbReference type="CDD" id="cd09562">
    <property type="entry name" value="SAM_liprin-alpha1_2_3_4_repeat1"/>
    <property type="match status" value="1"/>
</dbReference>
<comment type="similarity">
    <text evidence="21">Belongs to the ligand-gated ion channel (TC 1.A.9) family.</text>
</comment>
<evidence type="ECO:0000256" key="14">
    <source>
        <dbReference type="ARBA" id="ARBA00022989"/>
    </source>
</evidence>
<dbReference type="InterPro" id="IPR006201">
    <property type="entry name" value="Neur_channel"/>
</dbReference>
<dbReference type="SUPFAM" id="SSF47769">
    <property type="entry name" value="SAM/Pointed domain"/>
    <property type="match status" value="3"/>
</dbReference>
<dbReference type="SUPFAM" id="SSF51197">
    <property type="entry name" value="Clavaminate synthase-like"/>
    <property type="match status" value="1"/>
</dbReference>
<evidence type="ECO:0000313" key="25">
    <source>
        <dbReference type="Proteomes" id="UP000035681"/>
    </source>
</evidence>
<evidence type="ECO:0000313" key="26">
    <source>
        <dbReference type="WBParaSite" id="TCONS_00016827.p1"/>
    </source>
</evidence>
<dbReference type="GO" id="GO:0005886">
    <property type="term" value="C:plasma membrane"/>
    <property type="evidence" value="ECO:0007669"/>
    <property type="project" value="UniProtKB-SubCell"/>
</dbReference>
<keyword evidence="13" id="KW-0124">Carnitine biosynthesis</keyword>
<feature type="coiled-coil region" evidence="22">
    <location>
        <begin position="659"/>
        <end position="693"/>
    </location>
</feature>
<keyword evidence="20 21" id="KW-0407">Ion channel</keyword>
<feature type="coiled-coil region" evidence="22">
    <location>
        <begin position="475"/>
        <end position="523"/>
    </location>
</feature>
<dbReference type="InterPro" id="IPR006028">
    <property type="entry name" value="GABAA/Glycine_rcpt"/>
</dbReference>
<dbReference type="Gene3D" id="3.30.2020.30">
    <property type="match status" value="1"/>
</dbReference>
<dbReference type="SUPFAM" id="SSF63712">
    <property type="entry name" value="Nicotinic receptor ligand binding domain-like"/>
    <property type="match status" value="1"/>
</dbReference>
<evidence type="ECO:0000256" key="13">
    <source>
        <dbReference type="ARBA" id="ARBA00022873"/>
    </source>
</evidence>
<feature type="transmembrane region" description="Helical" evidence="21">
    <location>
        <begin position="1932"/>
        <end position="1955"/>
    </location>
</feature>
<dbReference type="PANTHER" id="PTHR12587">
    <property type="entry name" value="LAR INTERACTING PROTEIN LIP -RELATED PROTEIN"/>
    <property type="match status" value="1"/>
</dbReference>
<dbReference type="InterPro" id="IPR001660">
    <property type="entry name" value="SAM"/>
</dbReference>
<dbReference type="InterPro" id="IPR057892">
    <property type="entry name" value="LIP-1_CC2"/>
</dbReference>
<evidence type="ECO:0000256" key="20">
    <source>
        <dbReference type="ARBA" id="ARBA00023303"/>
    </source>
</evidence>
<dbReference type="PROSITE" id="PS00236">
    <property type="entry name" value="NEUROTR_ION_CHANNEL"/>
    <property type="match status" value="1"/>
</dbReference>
<dbReference type="CDD" id="cd09568">
    <property type="entry name" value="SAM_liprin-alpha1_2_3_4_repeat3"/>
    <property type="match status" value="1"/>
</dbReference>
<evidence type="ECO:0000259" key="24">
    <source>
        <dbReference type="PROSITE" id="PS50105"/>
    </source>
</evidence>
<dbReference type="PROSITE" id="PS50105">
    <property type="entry name" value="SAM_DOMAIN"/>
    <property type="match status" value="3"/>
</dbReference>
<dbReference type="InterPro" id="IPR003819">
    <property type="entry name" value="TauD/TfdA-like"/>
</dbReference>
<dbReference type="InterPro" id="IPR037621">
    <property type="entry name" value="LIP-1_SAM_2"/>
</dbReference>
<comment type="pathway">
    <text evidence="4">Amine and polyamine biosynthesis; carnitine biosynthesis.</text>
</comment>
<evidence type="ECO:0000256" key="5">
    <source>
        <dbReference type="ARBA" id="ARBA00007026"/>
    </source>
</evidence>
<dbReference type="GO" id="GO:0005230">
    <property type="term" value="F:extracellular ligand-gated monoatomic ion channel activity"/>
    <property type="evidence" value="ECO:0007669"/>
    <property type="project" value="InterPro"/>
</dbReference>
<dbReference type="CDD" id="cd18993">
    <property type="entry name" value="LGIC_ECD_GluCl"/>
    <property type="match status" value="1"/>
</dbReference>
<dbReference type="PRINTS" id="PR00253">
    <property type="entry name" value="GABAARECEPTR"/>
</dbReference>
<dbReference type="Pfam" id="PF02668">
    <property type="entry name" value="TauD"/>
    <property type="match status" value="1"/>
</dbReference>
<comment type="similarity">
    <text evidence="6">Belongs to the gamma-BBH/TMLD family.</text>
</comment>
<keyword evidence="10" id="KW-0479">Metal-binding</keyword>
<dbReference type="Pfam" id="PF02932">
    <property type="entry name" value="Neur_chan_memb"/>
    <property type="match status" value="1"/>
</dbReference>
<dbReference type="PANTHER" id="PTHR12587:SF20">
    <property type="entry name" value="LIPRIN-ALPHA, ISOFORM E"/>
    <property type="match status" value="1"/>
</dbReference>
<evidence type="ECO:0000256" key="3">
    <source>
        <dbReference type="ARBA" id="ARBA00004236"/>
    </source>
</evidence>
<dbReference type="InterPro" id="IPR018000">
    <property type="entry name" value="Neurotransmitter_ion_chnl_CS"/>
</dbReference>
<evidence type="ECO:0000256" key="15">
    <source>
        <dbReference type="ARBA" id="ARBA00023002"/>
    </source>
</evidence>
<feature type="domain" description="SAM" evidence="24">
    <location>
        <begin position="1020"/>
        <end position="1077"/>
    </location>
</feature>
<evidence type="ECO:0000256" key="6">
    <source>
        <dbReference type="ARBA" id="ARBA00008654"/>
    </source>
</evidence>
<evidence type="ECO:0000256" key="19">
    <source>
        <dbReference type="ARBA" id="ARBA00023136"/>
    </source>
</evidence>
<dbReference type="GO" id="GO:0016491">
    <property type="term" value="F:oxidoreductase activity"/>
    <property type="evidence" value="ECO:0007669"/>
    <property type="project" value="UniProtKB-KW"/>
</dbReference>
<feature type="compositionally biased region" description="Polar residues" evidence="23">
    <location>
        <begin position="800"/>
        <end position="823"/>
    </location>
</feature>
<feature type="compositionally biased region" description="Polar residues" evidence="23">
    <location>
        <begin position="886"/>
        <end position="900"/>
    </location>
</feature>
<dbReference type="InterPro" id="IPR006029">
    <property type="entry name" value="Neurotrans-gated_channel_TM"/>
</dbReference>
<dbReference type="FunFam" id="1.20.58.390:FF:000082">
    <property type="entry name" value="Glutamate-gated ChLoride channel"/>
    <property type="match status" value="1"/>
</dbReference>
<evidence type="ECO:0000256" key="11">
    <source>
        <dbReference type="ARBA" id="ARBA00022729"/>
    </source>
</evidence>
<evidence type="ECO:0000256" key="16">
    <source>
        <dbReference type="ARBA" id="ARBA00023004"/>
    </source>
</evidence>
<dbReference type="InterPro" id="IPR036734">
    <property type="entry name" value="Neur_chan_lig-bd_sf"/>
</dbReference>
<dbReference type="Gene3D" id="2.70.170.10">
    <property type="entry name" value="Neurotransmitter-gated ion-channel ligand-binding domain"/>
    <property type="match status" value="1"/>
</dbReference>
<evidence type="ECO:0000256" key="9">
    <source>
        <dbReference type="ARBA" id="ARBA00022692"/>
    </source>
</evidence>
<feature type="coiled-coil region" evidence="22">
    <location>
        <begin position="182"/>
        <end position="223"/>
    </location>
</feature>
<dbReference type="NCBIfam" id="TIGR00860">
    <property type="entry name" value="LIC"/>
    <property type="match status" value="1"/>
</dbReference>